<protein>
    <submittedName>
        <fullName evidence="4">Response regulator receiver domain-containing protein</fullName>
    </submittedName>
</protein>
<dbReference type="InterPro" id="IPR050595">
    <property type="entry name" value="Bact_response_regulator"/>
</dbReference>
<name>A0A285KKI2_9ACTN</name>
<sequence length="399" mass="43561">MTDTQARPTVLLVDDESTILETLALQLRRDHKVLVAESGAEALRLLAENGPVAAVISDLRMPEMDGVELLRRIQVEYPDTTRVLHTAQSDLNSAIAAINDGGVYRYLAKPVRTDDLRSTVQEAVELHGRSTADRQLLDKTLKSSLEALFGCLELASPLAFARGGRIRTLVGELCRGMQLEALWEIEVAAMASQLGAVTLPPSVLTKLDKGMPCTSDEQVMIDHMPEVAVQLLKNIPMLEDVIQIVLGLSRKPPRNPSPLVEAAIAVVRTAIDYETLESRGLEVDSAIAVLECREDSAMPVLAALRELKGVVHVAEKVRGLRVVDLEVNMRVAEDIVAVNGLVLIGRGMLVTELLLDRLTNFARTIEIVEPVLAIPGGRRFDADMLLPEPEPRPALEVAR</sequence>
<evidence type="ECO:0000256" key="2">
    <source>
        <dbReference type="PROSITE-ProRule" id="PRU00169"/>
    </source>
</evidence>
<dbReference type="PANTHER" id="PTHR44591">
    <property type="entry name" value="STRESS RESPONSE REGULATOR PROTEIN 1"/>
    <property type="match status" value="1"/>
</dbReference>
<dbReference type="CDD" id="cd17569">
    <property type="entry name" value="REC_HupR-like"/>
    <property type="match status" value="1"/>
</dbReference>
<dbReference type="Pfam" id="PF00072">
    <property type="entry name" value="Response_reg"/>
    <property type="match status" value="1"/>
</dbReference>
<dbReference type="InterPro" id="IPR011006">
    <property type="entry name" value="CheY-like_superfamily"/>
</dbReference>
<evidence type="ECO:0000313" key="5">
    <source>
        <dbReference type="Proteomes" id="UP000219612"/>
    </source>
</evidence>
<reference evidence="4 5" key="1">
    <citation type="submission" date="2017-09" db="EMBL/GenBank/DDBJ databases">
        <authorList>
            <person name="Ehlers B."/>
            <person name="Leendertz F.H."/>
        </authorList>
    </citation>
    <scope>NUCLEOTIDE SEQUENCE [LARGE SCALE GENOMIC DNA]</scope>
    <source>
        <strain evidence="4 5">CGMCC 4.6857</strain>
    </source>
</reference>
<feature type="modified residue" description="4-aspartylphosphate" evidence="2">
    <location>
        <position position="58"/>
    </location>
</feature>
<dbReference type="GO" id="GO:0000160">
    <property type="term" value="P:phosphorelay signal transduction system"/>
    <property type="evidence" value="ECO:0007669"/>
    <property type="project" value="InterPro"/>
</dbReference>
<feature type="domain" description="Response regulatory" evidence="3">
    <location>
        <begin position="9"/>
        <end position="124"/>
    </location>
</feature>
<dbReference type="SUPFAM" id="SSF52172">
    <property type="entry name" value="CheY-like"/>
    <property type="match status" value="1"/>
</dbReference>
<proteinExistence type="predicted"/>
<evidence type="ECO:0000259" key="3">
    <source>
        <dbReference type="PROSITE" id="PS50110"/>
    </source>
</evidence>
<accession>A0A285KKI2</accession>
<evidence type="ECO:0000313" key="4">
    <source>
        <dbReference type="EMBL" id="SNY71916.1"/>
    </source>
</evidence>
<dbReference type="InterPro" id="IPR001789">
    <property type="entry name" value="Sig_transdc_resp-reg_receiver"/>
</dbReference>
<dbReference type="EMBL" id="OBDY01000041">
    <property type="protein sequence ID" value="SNY71916.1"/>
    <property type="molecule type" value="Genomic_DNA"/>
</dbReference>
<evidence type="ECO:0000256" key="1">
    <source>
        <dbReference type="ARBA" id="ARBA00022553"/>
    </source>
</evidence>
<gene>
    <name evidence="4" type="ORF">SAMN05421748_14126</name>
</gene>
<dbReference type="Proteomes" id="UP000219612">
    <property type="component" value="Unassembled WGS sequence"/>
</dbReference>
<dbReference type="AlphaFoldDB" id="A0A285KKI2"/>
<dbReference type="Gene3D" id="1.10.3210.10">
    <property type="entry name" value="Hypothetical protein af1432"/>
    <property type="match status" value="1"/>
</dbReference>
<dbReference type="Pfam" id="PF13487">
    <property type="entry name" value="HD_5"/>
    <property type="match status" value="1"/>
</dbReference>
<organism evidence="4 5">
    <name type="scientific">Paractinoplanes atraurantiacus</name>
    <dbReference type="NCBI Taxonomy" id="1036182"/>
    <lineage>
        <taxon>Bacteria</taxon>
        <taxon>Bacillati</taxon>
        <taxon>Actinomycetota</taxon>
        <taxon>Actinomycetes</taxon>
        <taxon>Micromonosporales</taxon>
        <taxon>Micromonosporaceae</taxon>
        <taxon>Paractinoplanes</taxon>
    </lineage>
</organism>
<keyword evidence="1 2" id="KW-0597">Phosphoprotein</keyword>
<dbReference type="PROSITE" id="PS50110">
    <property type="entry name" value="RESPONSE_REGULATORY"/>
    <property type="match status" value="1"/>
</dbReference>
<dbReference type="PANTHER" id="PTHR44591:SF19">
    <property type="entry name" value="TWO-COMPONENT RESPONSE REGULATOR-RELATED"/>
    <property type="match status" value="1"/>
</dbReference>
<dbReference type="RefSeq" id="WP_245923884.1">
    <property type="nucleotide sequence ID" value="NZ_OBDY01000041.1"/>
</dbReference>
<keyword evidence="5" id="KW-1185">Reference proteome</keyword>
<dbReference type="Gene3D" id="3.40.50.2300">
    <property type="match status" value="1"/>
</dbReference>
<dbReference type="SMART" id="SM00448">
    <property type="entry name" value="REC"/>
    <property type="match status" value="1"/>
</dbReference>